<dbReference type="EMBL" id="JANAWD010000027">
    <property type="protein sequence ID" value="KAJ3490509.1"/>
    <property type="molecule type" value="Genomic_DNA"/>
</dbReference>
<evidence type="ECO:0000313" key="2">
    <source>
        <dbReference type="EMBL" id="KAJ3490509.1"/>
    </source>
</evidence>
<keyword evidence="3" id="KW-1185">Reference proteome</keyword>
<organism evidence="2 3">
    <name type="scientific">Meripilus lineatus</name>
    <dbReference type="NCBI Taxonomy" id="2056292"/>
    <lineage>
        <taxon>Eukaryota</taxon>
        <taxon>Fungi</taxon>
        <taxon>Dikarya</taxon>
        <taxon>Basidiomycota</taxon>
        <taxon>Agaricomycotina</taxon>
        <taxon>Agaricomycetes</taxon>
        <taxon>Polyporales</taxon>
        <taxon>Meripilaceae</taxon>
        <taxon>Meripilus</taxon>
    </lineage>
</organism>
<comment type="caution">
    <text evidence="2">The sequence shown here is derived from an EMBL/GenBank/DDBJ whole genome shotgun (WGS) entry which is preliminary data.</text>
</comment>
<feature type="region of interest" description="Disordered" evidence="1">
    <location>
        <begin position="235"/>
        <end position="286"/>
    </location>
</feature>
<dbReference type="AlphaFoldDB" id="A0AAD5YMW6"/>
<name>A0AAD5YMW6_9APHY</name>
<feature type="compositionally biased region" description="Low complexity" evidence="1">
    <location>
        <begin position="168"/>
        <end position="187"/>
    </location>
</feature>
<protein>
    <submittedName>
        <fullName evidence="2">Uncharacterized protein</fullName>
    </submittedName>
</protein>
<reference evidence="2" key="1">
    <citation type="submission" date="2022-07" db="EMBL/GenBank/DDBJ databases">
        <title>Genome Sequence of Physisporinus lineatus.</title>
        <authorList>
            <person name="Buettner E."/>
        </authorList>
    </citation>
    <scope>NUCLEOTIDE SEQUENCE</scope>
    <source>
        <strain evidence="2">VT162</strain>
    </source>
</reference>
<feature type="compositionally biased region" description="Polar residues" evidence="1">
    <location>
        <begin position="235"/>
        <end position="247"/>
    </location>
</feature>
<dbReference type="Proteomes" id="UP001212997">
    <property type="component" value="Unassembled WGS sequence"/>
</dbReference>
<feature type="region of interest" description="Disordered" evidence="1">
    <location>
        <begin position="161"/>
        <end position="187"/>
    </location>
</feature>
<gene>
    <name evidence="2" type="ORF">NLI96_g1398</name>
</gene>
<accession>A0AAD5YMW6</accession>
<evidence type="ECO:0000256" key="1">
    <source>
        <dbReference type="SAM" id="MobiDB-lite"/>
    </source>
</evidence>
<sequence>MTEQYPQFCLSAQSYDQLYLGKPDVDTDVFDSLDKQSFDFAHYGAFSDVVAPHPEQFETDLDNSFASFDADVCSLPATFVDTPDIFSLRSDTPTRGAPSAFTVSSESASVYDSVYGENLSSYNYSTHSPSSQYSTSSYPLTSEEIDMDFKRLGLVNPVASDNSNPYVSISSPGSDNSSPSSVPLSSPPSAFLRGSFSDYEPSNQMRVTTSSMSDYYPSARYTTATAQATVSPANVSTQLPVTSQSANLPRPPKSDNGAPVDPKRKYPCPNCPRGTSRVSDEYDFIN</sequence>
<proteinExistence type="predicted"/>
<evidence type="ECO:0000313" key="3">
    <source>
        <dbReference type="Proteomes" id="UP001212997"/>
    </source>
</evidence>